<protein>
    <submittedName>
        <fullName evidence="2">Uncharacterized protein</fullName>
    </submittedName>
</protein>
<feature type="non-terminal residue" evidence="2">
    <location>
        <position position="152"/>
    </location>
</feature>
<sequence length="152" mass="14801">MPPASPAPEAPPTPLLNRPRGRHRKPRPRKVLLAAGGFALAAGVLSLVRLAPDGGVGVGRAQAQSDLDADTGANPDSDSDTNTGTSADRTGNTAATVGGAPTANPSASAPMGGATPVPTTPPTALPTALPSATGPLRPFPRGALPTSLGPAA</sequence>
<feature type="compositionally biased region" description="Low complexity" evidence="1">
    <location>
        <begin position="125"/>
        <end position="136"/>
    </location>
</feature>
<feature type="compositionally biased region" description="Basic residues" evidence="1">
    <location>
        <begin position="19"/>
        <end position="29"/>
    </location>
</feature>
<gene>
    <name evidence="2" type="ORF">G3I71_43660</name>
</gene>
<evidence type="ECO:0000256" key="1">
    <source>
        <dbReference type="SAM" id="MobiDB-lite"/>
    </source>
</evidence>
<accession>A0A6B3C8P8</accession>
<evidence type="ECO:0000313" key="2">
    <source>
        <dbReference type="EMBL" id="NEC92500.1"/>
    </source>
</evidence>
<organism evidence="2">
    <name type="scientific">Streptomyces sp. SID12501</name>
    <dbReference type="NCBI Taxonomy" id="2706042"/>
    <lineage>
        <taxon>Bacteria</taxon>
        <taxon>Bacillati</taxon>
        <taxon>Actinomycetota</taxon>
        <taxon>Actinomycetes</taxon>
        <taxon>Kitasatosporales</taxon>
        <taxon>Streptomycetaceae</taxon>
        <taxon>Streptomyces</taxon>
    </lineage>
</organism>
<feature type="compositionally biased region" description="Polar residues" evidence="1">
    <location>
        <begin position="74"/>
        <end position="95"/>
    </location>
</feature>
<reference evidence="2" key="1">
    <citation type="submission" date="2020-01" db="EMBL/GenBank/DDBJ databases">
        <title>Insect and environment-associated Actinomycetes.</title>
        <authorList>
            <person name="Currrie C."/>
            <person name="Chevrette M."/>
            <person name="Carlson C."/>
            <person name="Stubbendieck R."/>
            <person name="Wendt-Pienkowski E."/>
        </authorList>
    </citation>
    <scope>NUCLEOTIDE SEQUENCE</scope>
    <source>
        <strain evidence="2">SID12501</strain>
    </source>
</reference>
<name>A0A6B3C8P8_9ACTN</name>
<feature type="region of interest" description="Disordered" evidence="1">
    <location>
        <begin position="1"/>
        <end position="29"/>
    </location>
</feature>
<feature type="region of interest" description="Disordered" evidence="1">
    <location>
        <begin position="54"/>
        <end position="152"/>
    </location>
</feature>
<proteinExistence type="predicted"/>
<feature type="compositionally biased region" description="Pro residues" evidence="1">
    <location>
        <begin position="1"/>
        <end position="14"/>
    </location>
</feature>
<comment type="caution">
    <text evidence="2">The sequence shown here is derived from an EMBL/GenBank/DDBJ whole genome shotgun (WGS) entry which is preliminary data.</text>
</comment>
<dbReference type="AlphaFoldDB" id="A0A6B3C8P8"/>
<dbReference type="EMBL" id="JAAGLU010000075">
    <property type="protein sequence ID" value="NEC92500.1"/>
    <property type="molecule type" value="Genomic_DNA"/>
</dbReference>